<protein>
    <submittedName>
        <fullName evidence="2">Uncharacterized protein</fullName>
    </submittedName>
</protein>
<organism evidence="2">
    <name type="scientific">Tanacetum cinerariifolium</name>
    <name type="common">Dalmatian daisy</name>
    <name type="synonym">Chrysanthemum cinerariifolium</name>
    <dbReference type="NCBI Taxonomy" id="118510"/>
    <lineage>
        <taxon>Eukaryota</taxon>
        <taxon>Viridiplantae</taxon>
        <taxon>Streptophyta</taxon>
        <taxon>Embryophyta</taxon>
        <taxon>Tracheophyta</taxon>
        <taxon>Spermatophyta</taxon>
        <taxon>Magnoliopsida</taxon>
        <taxon>eudicotyledons</taxon>
        <taxon>Gunneridae</taxon>
        <taxon>Pentapetalae</taxon>
        <taxon>asterids</taxon>
        <taxon>campanulids</taxon>
        <taxon>Asterales</taxon>
        <taxon>Asteraceae</taxon>
        <taxon>Asteroideae</taxon>
        <taxon>Anthemideae</taxon>
        <taxon>Anthemidinae</taxon>
        <taxon>Tanacetum</taxon>
    </lineage>
</organism>
<dbReference type="AlphaFoldDB" id="A0A699VRB0"/>
<feature type="non-terminal residue" evidence="2">
    <location>
        <position position="1"/>
    </location>
</feature>
<dbReference type="EMBL" id="BKCJ011477289">
    <property type="protein sequence ID" value="GFD36849.1"/>
    <property type="molecule type" value="Genomic_DNA"/>
</dbReference>
<evidence type="ECO:0000256" key="1">
    <source>
        <dbReference type="SAM" id="MobiDB-lite"/>
    </source>
</evidence>
<accession>A0A699VRB0</accession>
<proteinExistence type="predicted"/>
<sequence length="46" mass="4699">IPIRKETKVPQPSSPPHTNIADEAASTGVDVKLGEAATTVTSLDVG</sequence>
<evidence type="ECO:0000313" key="2">
    <source>
        <dbReference type="EMBL" id="GFD36849.1"/>
    </source>
</evidence>
<name>A0A699VRB0_TANCI</name>
<comment type="caution">
    <text evidence="2">The sequence shown here is derived from an EMBL/GenBank/DDBJ whole genome shotgun (WGS) entry which is preliminary data.</text>
</comment>
<feature type="region of interest" description="Disordered" evidence="1">
    <location>
        <begin position="1"/>
        <end position="27"/>
    </location>
</feature>
<gene>
    <name evidence="2" type="ORF">Tci_908818</name>
</gene>
<reference evidence="2" key="1">
    <citation type="journal article" date="2019" name="Sci. Rep.">
        <title>Draft genome of Tanacetum cinerariifolium, the natural source of mosquito coil.</title>
        <authorList>
            <person name="Yamashiro T."/>
            <person name="Shiraishi A."/>
            <person name="Satake H."/>
            <person name="Nakayama K."/>
        </authorList>
    </citation>
    <scope>NUCLEOTIDE SEQUENCE</scope>
</reference>